<reference evidence="1 2" key="1">
    <citation type="submission" date="2019-02" db="EMBL/GenBank/DDBJ databases">
        <title>Deep-cultivation of Planctomycetes and their phenomic and genomic characterization uncovers novel biology.</title>
        <authorList>
            <person name="Wiegand S."/>
            <person name="Jogler M."/>
            <person name="Boedeker C."/>
            <person name="Pinto D."/>
            <person name="Vollmers J."/>
            <person name="Rivas-Marin E."/>
            <person name="Kohn T."/>
            <person name="Peeters S.H."/>
            <person name="Heuer A."/>
            <person name="Rast P."/>
            <person name="Oberbeckmann S."/>
            <person name="Bunk B."/>
            <person name="Jeske O."/>
            <person name="Meyerdierks A."/>
            <person name="Storesund J.E."/>
            <person name="Kallscheuer N."/>
            <person name="Luecker S."/>
            <person name="Lage O.M."/>
            <person name="Pohl T."/>
            <person name="Merkel B.J."/>
            <person name="Hornburger P."/>
            <person name="Mueller R.-W."/>
            <person name="Bruemmer F."/>
            <person name="Labrenz M."/>
            <person name="Spormann A.M."/>
            <person name="Op den Camp H."/>
            <person name="Overmann J."/>
            <person name="Amann R."/>
            <person name="Jetten M.S.M."/>
            <person name="Mascher T."/>
            <person name="Medema M.H."/>
            <person name="Devos D.P."/>
            <person name="Kaster A.-K."/>
            <person name="Ovreas L."/>
            <person name="Rohde M."/>
            <person name="Galperin M.Y."/>
            <person name="Jogler C."/>
        </authorList>
    </citation>
    <scope>NUCLEOTIDE SEQUENCE [LARGE SCALE GENOMIC DNA]</scope>
    <source>
        <strain evidence="1 2">ElP</strain>
    </source>
</reference>
<dbReference type="EMBL" id="CP036426">
    <property type="protein sequence ID" value="QDV35625.1"/>
    <property type="molecule type" value="Genomic_DNA"/>
</dbReference>
<dbReference type="Proteomes" id="UP000317835">
    <property type="component" value="Chromosome"/>
</dbReference>
<dbReference type="KEGG" id="tpla:ElP_35290"/>
<dbReference type="RefSeq" id="WP_145271342.1">
    <property type="nucleotide sequence ID" value="NZ_CP036426.1"/>
</dbReference>
<gene>
    <name evidence="1" type="ORF">ElP_35290</name>
</gene>
<evidence type="ECO:0000313" key="2">
    <source>
        <dbReference type="Proteomes" id="UP000317835"/>
    </source>
</evidence>
<organism evidence="1 2">
    <name type="scientific">Tautonia plasticadhaerens</name>
    <dbReference type="NCBI Taxonomy" id="2527974"/>
    <lineage>
        <taxon>Bacteria</taxon>
        <taxon>Pseudomonadati</taxon>
        <taxon>Planctomycetota</taxon>
        <taxon>Planctomycetia</taxon>
        <taxon>Isosphaerales</taxon>
        <taxon>Isosphaeraceae</taxon>
        <taxon>Tautonia</taxon>
    </lineage>
</organism>
<evidence type="ECO:0000313" key="1">
    <source>
        <dbReference type="EMBL" id="QDV35625.1"/>
    </source>
</evidence>
<name>A0A518H457_9BACT</name>
<sequence length="63" mass="6710">MRGGWASATELVCTSSARRQLRADAGSLGNHGEDDDGGEGGFMASFLSMMYTPYGFRVVCECP</sequence>
<proteinExistence type="predicted"/>
<keyword evidence="2" id="KW-1185">Reference proteome</keyword>
<accession>A0A518H457</accession>
<dbReference type="AlphaFoldDB" id="A0A518H457"/>
<protein>
    <submittedName>
        <fullName evidence="1">Uncharacterized protein</fullName>
    </submittedName>
</protein>